<dbReference type="InterPro" id="IPR003385">
    <property type="entry name" value="Glyco_hydro_77"/>
</dbReference>
<dbReference type="PANTHER" id="PTHR32438">
    <property type="entry name" value="4-ALPHA-GLUCANOTRANSFERASE DPE1, CHLOROPLASTIC/AMYLOPLASTIC"/>
    <property type="match status" value="1"/>
</dbReference>
<dbReference type="Gene3D" id="3.20.20.80">
    <property type="entry name" value="Glycosidases"/>
    <property type="match status" value="1"/>
</dbReference>
<evidence type="ECO:0000256" key="7">
    <source>
        <dbReference type="ARBA" id="ARBA00023277"/>
    </source>
</evidence>
<evidence type="ECO:0000256" key="5">
    <source>
        <dbReference type="ARBA" id="ARBA00022676"/>
    </source>
</evidence>
<evidence type="ECO:0000256" key="1">
    <source>
        <dbReference type="ARBA" id="ARBA00000439"/>
    </source>
</evidence>
<evidence type="ECO:0000256" key="9">
    <source>
        <dbReference type="ARBA" id="ARBA00031501"/>
    </source>
</evidence>
<evidence type="ECO:0000256" key="8">
    <source>
        <dbReference type="ARBA" id="ARBA00031423"/>
    </source>
</evidence>
<dbReference type="PANTHER" id="PTHR32438:SF5">
    <property type="entry name" value="4-ALPHA-GLUCANOTRANSFERASE DPE1, CHLOROPLASTIC_AMYLOPLASTIC"/>
    <property type="match status" value="1"/>
</dbReference>
<dbReference type="EC" id="2.4.1.25" evidence="3"/>
<sequence length="217" mass="23693">MTAATHTRTGSDTPLAAARSRDSWGIGDFRDLARLARSAAAGGAGTLPAGPVHGPAARWLDVLHIAPGEAPGADRADLSALAAEARALNDAGEVDRDAVARLKIEALERIWAVVRHEQPAEFRQWADEQGDELTLFATWSVLAGIHGGDWRRWAQRYTHPRSSAVATFTREHADRVRFHMWCQWVADRQLAAARHDGVTIHLDLPADSGPADTWLHQ</sequence>
<name>A0ABQ3WZR3_9ACTN</name>
<dbReference type="EMBL" id="BOMG01000004">
    <property type="protein sequence ID" value="GID51770.1"/>
    <property type="molecule type" value="Genomic_DNA"/>
</dbReference>
<keyword evidence="5" id="KW-0328">Glycosyltransferase</keyword>
<evidence type="ECO:0000313" key="10">
    <source>
        <dbReference type="EMBL" id="GID51770.1"/>
    </source>
</evidence>
<organism evidence="10 11">
    <name type="scientific">Actinoplanes couchii</name>
    <dbReference type="NCBI Taxonomy" id="403638"/>
    <lineage>
        <taxon>Bacteria</taxon>
        <taxon>Bacillati</taxon>
        <taxon>Actinomycetota</taxon>
        <taxon>Actinomycetes</taxon>
        <taxon>Micromonosporales</taxon>
        <taxon>Micromonosporaceae</taxon>
        <taxon>Actinoplanes</taxon>
    </lineage>
</organism>
<comment type="caution">
    <text evidence="10">The sequence shown here is derived from an EMBL/GenBank/DDBJ whole genome shotgun (WGS) entry which is preliminary data.</text>
</comment>
<gene>
    <name evidence="10" type="ORF">Aco03nite_001740</name>
</gene>
<evidence type="ECO:0000256" key="4">
    <source>
        <dbReference type="ARBA" id="ARBA00020295"/>
    </source>
</evidence>
<dbReference type="Proteomes" id="UP000612282">
    <property type="component" value="Unassembled WGS sequence"/>
</dbReference>
<keyword evidence="7" id="KW-0119">Carbohydrate metabolism</keyword>
<dbReference type="RefSeq" id="WP_203792563.1">
    <property type="nucleotide sequence ID" value="NZ_BAAAQE010000090.1"/>
</dbReference>
<comment type="catalytic activity">
    <reaction evidence="1">
        <text>Transfers a segment of a (1-&gt;4)-alpha-D-glucan to a new position in an acceptor, which may be glucose or a (1-&gt;4)-alpha-D-glucan.</text>
        <dbReference type="EC" id="2.4.1.25"/>
    </reaction>
</comment>
<evidence type="ECO:0000256" key="6">
    <source>
        <dbReference type="ARBA" id="ARBA00022679"/>
    </source>
</evidence>
<keyword evidence="11" id="KW-1185">Reference proteome</keyword>
<dbReference type="Pfam" id="PF02446">
    <property type="entry name" value="Glyco_hydro_77"/>
    <property type="match status" value="1"/>
</dbReference>
<accession>A0ABQ3WZR3</accession>
<evidence type="ECO:0000256" key="2">
    <source>
        <dbReference type="ARBA" id="ARBA00005684"/>
    </source>
</evidence>
<keyword evidence="6" id="KW-0808">Transferase</keyword>
<dbReference type="SUPFAM" id="SSF51445">
    <property type="entry name" value="(Trans)glycosidases"/>
    <property type="match status" value="1"/>
</dbReference>
<evidence type="ECO:0000256" key="3">
    <source>
        <dbReference type="ARBA" id="ARBA00012560"/>
    </source>
</evidence>
<evidence type="ECO:0000313" key="11">
    <source>
        <dbReference type="Proteomes" id="UP000612282"/>
    </source>
</evidence>
<dbReference type="InterPro" id="IPR017853">
    <property type="entry name" value="GH"/>
</dbReference>
<reference evidence="10 11" key="1">
    <citation type="submission" date="2021-01" db="EMBL/GenBank/DDBJ databases">
        <title>Whole genome shotgun sequence of Actinoplanes couchii NBRC 106145.</title>
        <authorList>
            <person name="Komaki H."/>
            <person name="Tamura T."/>
        </authorList>
    </citation>
    <scope>NUCLEOTIDE SEQUENCE [LARGE SCALE GENOMIC DNA]</scope>
    <source>
        <strain evidence="10 11">NBRC 106145</strain>
    </source>
</reference>
<comment type="similarity">
    <text evidence="2">Belongs to the disproportionating enzyme family.</text>
</comment>
<proteinExistence type="inferred from homology"/>
<protein>
    <recommendedName>
        <fullName evidence="4">4-alpha-glucanotransferase</fullName>
        <ecNumber evidence="3">2.4.1.25</ecNumber>
    </recommendedName>
    <alternativeName>
        <fullName evidence="8">Amylomaltase</fullName>
    </alternativeName>
    <alternativeName>
        <fullName evidence="9">Disproportionating enzyme</fullName>
    </alternativeName>
</protein>